<feature type="transmembrane region" description="Helical" evidence="8">
    <location>
        <begin position="108"/>
        <end position="129"/>
    </location>
</feature>
<dbReference type="AlphaFoldDB" id="C6CBK8"/>
<keyword evidence="11" id="KW-1185">Reference proteome</keyword>
<dbReference type="InterPro" id="IPR000620">
    <property type="entry name" value="EamA_dom"/>
</dbReference>
<dbReference type="InterPro" id="IPR037185">
    <property type="entry name" value="EmrE-like"/>
</dbReference>
<evidence type="ECO:0000256" key="3">
    <source>
        <dbReference type="ARBA" id="ARBA00022475"/>
    </source>
</evidence>
<dbReference type="Proteomes" id="UP000002734">
    <property type="component" value="Chromosome"/>
</dbReference>
<feature type="domain" description="EamA" evidence="9">
    <location>
        <begin position="19"/>
        <end position="152"/>
    </location>
</feature>
<feature type="transmembrane region" description="Helical" evidence="8">
    <location>
        <begin position="43"/>
        <end position="66"/>
    </location>
</feature>
<dbReference type="HOGENOM" id="CLU_033863_4_4_6"/>
<reference evidence="10" key="1">
    <citation type="submission" date="2009-06" db="EMBL/GenBank/DDBJ databases">
        <title>Complete sequence of Dickeya dadantii Ech703.</title>
        <authorList>
            <consortium name="US DOE Joint Genome Institute"/>
            <person name="Lucas S."/>
            <person name="Copeland A."/>
            <person name="Lapidus A."/>
            <person name="Glavina del Rio T."/>
            <person name="Dalin E."/>
            <person name="Tice H."/>
            <person name="Bruce D."/>
            <person name="Goodwin L."/>
            <person name="Pitluck S."/>
            <person name="Chertkov O."/>
            <person name="Brettin T."/>
            <person name="Detter J.C."/>
            <person name="Han C."/>
            <person name="Larimer F."/>
            <person name="Land M."/>
            <person name="Hauser L."/>
            <person name="Kyrpides N."/>
            <person name="Mikhailova N."/>
            <person name="Balakrishnan V."/>
            <person name="Glasner J."/>
            <person name="Perna N.T."/>
        </authorList>
    </citation>
    <scope>NUCLEOTIDE SEQUENCE [LARGE SCALE GENOMIC DNA]</scope>
    <source>
        <strain evidence="10">Ech703</strain>
    </source>
</reference>
<feature type="transmembrane region" description="Helical" evidence="8">
    <location>
        <begin position="161"/>
        <end position="185"/>
    </location>
</feature>
<feature type="transmembrane region" description="Helical" evidence="8">
    <location>
        <begin position="17"/>
        <end position="37"/>
    </location>
</feature>
<evidence type="ECO:0000256" key="5">
    <source>
        <dbReference type="ARBA" id="ARBA00022989"/>
    </source>
</evidence>
<feature type="transmembrane region" description="Helical" evidence="8">
    <location>
        <begin position="228"/>
        <end position="249"/>
    </location>
</feature>
<organism evidence="10 11">
    <name type="scientific">Musicola paradisiaca (strain Ech703)</name>
    <name type="common">Dickeya paradisiaca</name>
    <name type="synonym">Dickeya dadantii</name>
    <dbReference type="NCBI Taxonomy" id="579405"/>
    <lineage>
        <taxon>Bacteria</taxon>
        <taxon>Pseudomonadati</taxon>
        <taxon>Pseudomonadota</taxon>
        <taxon>Gammaproteobacteria</taxon>
        <taxon>Enterobacterales</taxon>
        <taxon>Pectobacteriaceae</taxon>
        <taxon>Musicola</taxon>
    </lineage>
</organism>
<comment type="similarity">
    <text evidence="2">Belongs to the drug/metabolite transporter (DMT) superfamily. 10 TMS drug/metabolite exporter (DME) (TC 2.A.7.3) family.</text>
</comment>
<feature type="transmembrane region" description="Helical" evidence="8">
    <location>
        <begin position="261"/>
        <end position="280"/>
    </location>
</feature>
<evidence type="ECO:0000256" key="2">
    <source>
        <dbReference type="ARBA" id="ARBA00009853"/>
    </source>
</evidence>
<evidence type="ECO:0000259" key="9">
    <source>
        <dbReference type="Pfam" id="PF00892"/>
    </source>
</evidence>
<dbReference type="PANTHER" id="PTHR32322">
    <property type="entry name" value="INNER MEMBRANE TRANSPORTER"/>
    <property type="match status" value="1"/>
</dbReference>
<dbReference type="KEGG" id="dda:Dd703_0987"/>
<evidence type="ECO:0000256" key="1">
    <source>
        <dbReference type="ARBA" id="ARBA00004651"/>
    </source>
</evidence>
<protein>
    <recommendedName>
        <fullName evidence="7">Threonine/homoserine exporter RhtA</fullName>
    </recommendedName>
</protein>
<gene>
    <name evidence="10" type="ordered locus">Dd703_0987</name>
</gene>
<dbReference type="EMBL" id="CP001654">
    <property type="protein sequence ID" value="ACS84793.1"/>
    <property type="molecule type" value="Genomic_DNA"/>
</dbReference>
<evidence type="ECO:0000313" key="11">
    <source>
        <dbReference type="Proteomes" id="UP000002734"/>
    </source>
</evidence>
<proteinExistence type="inferred from homology"/>
<accession>C6CBK8</accession>
<dbReference type="RefSeq" id="WP_012764611.1">
    <property type="nucleotide sequence ID" value="NC_012880.1"/>
</dbReference>
<name>C6CBK8_MUSP7</name>
<dbReference type="SUPFAM" id="SSF103481">
    <property type="entry name" value="Multidrug resistance efflux transporter EmrE"/>
    <property type="match status" value="2"/>
</dbReference>
<evidence type="ECO:0000313" key="10">
    <source>
        <dbReference type="EMBL" id="ACS84793.1"/>
    </source>
</evidence>
<keyword evidence="3" id="KW-1003">Cell membrane</keyword>
<sequence>MEKPKQSDAVARKPSRWLVLLIIVAPPLLWAGNFIIGRAIRDWVPPVTLTLARWSIALLCILPFALKHLRHDARYYLSHLPLMILLSVSGVMAFSLCVYFGLHYTSGTNGLLLNSCIPALIMLLGRLFYGQMLQMRQLAGMLVSFVGVLAIIFKGEPAGLLALSFSVGDLLLLAAMSSFACYSLWLRKVPAEINRTGLLAVQILITVIATFPLWIIEHTAAAAAVWNGFTLAAVVFLGIFPSLIAYLFFSRCVDMFGPARAGLIIHLIPVFGVLLSMLFLSESLHLYQVAGITAILAGIGFASVKRGITR</sequence>
<evidence type="ECO:0000256" key="4">
    <source>
        <dbReference type="ARBA" id="ARBA00022692"/>
    </source>
</evidence>
<keyword evidence="4 8" id="KW-0812">Transmembrane</keyword>
<feature type="transmembrane region" description="Helical" evidence="8">
    <location>
        <begin position="286"/>
        <end position="304"/>
    </location>
</feature>
<keyword evidence="6 8" id="KW-0472">Membrane</keyword>
<evidence type="ECO:0000256" key="8">
    <source>
        <dbReference type="SAM" id="Phobius"/>
    </source>
</evidence>
<dbReference type="Pfam" id="PF00892">
    <property type="entry name" value="EamA"/>
    <property type="match status" value="2"/>
</dbReference>
<comment type="subcellular location">
    <subcellularLocation>
        <location evidence="1">Cell membrane</location>
        <topology evidence="1">Multi-pass membrane protein</topology>
    </subcellularLocation>
</comment>
<feature type="transmembrane region" description="Helical" evidence="8">
    <location>
        <begin position="78"/>
        <end position="102"/>
    </location>
</feature>
<feature type="transmembrane region" description="Helical" evidence="8">
    <location>
        <begin position="138"/>
        <end position="155"/>
    </location>
</feature>
<feature type="domain" description="EamA" evidence="9">
    <location>
        <begin position="168"/>
        <end position="302"/>
    </location>
</feature>
<evidence type="ECO:0000256" key="7">
    <source>
        <dbReference type="ARBA" id="ARBA00040595"/>
    </source>
</evidence>
<dbReference type="InterPro" id="IPR050638">
    <property type="entry name" value="AA-Vitamin_Transporters"/>
</dbReference>
<feature type="transmembrane region" description="Helical" evidence="8">
    <location>
        <begin position="197"/>
        <end position="216"/>
    </location>
</feature>
<dbReference type="PANTHER" id="PTHR32322:SF18">
    <property type="entry name" value="S-ADENOSYLMETHIONINE_S-ADENOSYLHOMOCYSTEINE TRANSPORTER"/>
    <property type="match status" value="1"/>
</dbReference>
<dbReference type="GO" id="GO:0005886">
    <property type="term" value="C:plasma membrane"/>
    <property type="evidence" value="ECO:0007669"/>
    <property type="project" value="UniProtKB-SubCell"/>
</dbReference>
<evidence type="ECO:0000256" key="6">
    <source>
        <dbReference type="ARBA" id="ARBA00023136"/>
    </source>
</evidence>
<keyword evidence="5 8" id="KW-1133">Transmembrane helix</keyword>
<dbReference type="eggNOG" id="COG0697">
    <property type="taxonomic scope" value="Bacteria"/>
</dbReference>